<comment type="caution">
    <text evidence="1">The sequence shown here is derived from an EMBL/GenBank/DDBJ whole genome shotgun (WGS) entry which is preliminary data.</text>
</comment>
<keyword evidence="2" id="KW-1185">Reference proteome</keyword>
<reference evidence="1 2" key="1">
    <citation type="journal article" date="2019" name="Sci. Rep.">
        <title>Orb-weaving spider Araneus ventricosus genome elucidates the spidroin gene catalogue.</title>
        <authorList>
            <person name="Kono N."/>
            <person name="Nakamura H."/>
            <person name="Ohtoshi R."/>
            <person name="Moran D.A.P."/>
            <person name="Shinohara A."/>
            <person name="Yoshida Y."/>
            <person name="Fujiwara M."/>
            <person name="Mori M."/>
            <person name="Tomita M."/>
            <person name="Arakawa K."/>
        </authorList>
    </citation>
    <scope>NUCLEOTIDE SEQUENCE [LARGE SCALE GENOMIC DNA]</scope>
</reference>
<gene>
    <name evidence="1" type="ORF">AVEN_263307_1</name>
</gene>
<dbReference type="Proteomes" id="UP000499080">
    <property type="component" value="Unassembled WGS sequence"/>
</dbReference>
<dbReference type="EMBL" id="BGPR01004573">
    <property type="protein sequence ID" value="GBN01022.1"/>
    <property type="molecule type" value="Genomic_DNA"/>
</dbReference>
<name>A0A4Y2KGG0_ARAVE</name>
<evidence type="ECO:0000313" key="2">
    <source>
        <dbReference type="Proteomes" id="UP000499080"/>
    </source>
</evidence>
<accession>A0A4Y2KGG0</accession>
<sequence>MVRISGVSGGSECVNEHAFQYLLYLNYRAYAVQISMGTDYRGFRNRFYWSLVLLTFHFYVTRGLNWDESRNLEPLLDNEDDTWNRHPFSKFPCHINGRTAYLMCTSPDPLWNLVSSLECSNSESKTFLPRPLLPDSIDHPLCM</sequence>
<dbReference type="AlphaFoldDB" id="A0A4Y2KGG0"/>
<evidence type="ECO:0000313" key="1">
    <source>
        <dbReference type="EMBL" id="GBN01022.1"/>
    </source>
</evidence>
<proteinExistence type="predicted"/>
<protein>
    <submittedName>
        <fullName evidence="1">Uncharacterized protein</fullName>
    </submittedName>
</protein>
<organism evidence="1 2">
    <name type="scientific">Araneus ventricosus</name>
    <name type="common">Orbweaver spider</name>
    <name type="synonym">Epeira ventricosa</name>
    <dbReference type="NCBI Taxonomy" id="182803"/>
    <lineage>
        <taxon>Eukaryota</taxon>
        <taxon>Metazoa</taxon>
        <taxon>Ecdysozoa</taxon>
        <taxon>Arthropoda</taxon>
        <taxon>Chelicerata</taxon>
        <taxon>Arachnida</taxon>
        <taxon>Araneae</taxon>
        <taxon>Araneomorphae</taxon>
        <taxon>Entelegynae</taxon>
        <taxon>Araneoidea</taxon>
        <taxon>Araneidae</taxon>
        <taxon>Araneus</taxon>
    </lineage>
</organism>